<accession>A0A5C6CLI8</accession>
<dbReference type="InterPro" id="IPR011429">
    <property type="entry name" value="Cyt_c_Planctomycete-type"/>
</dbReference>
<dbReference type="PANTHER" id="PTHR35889">
    <property type="entry name" value="CYCLOINULO-OLIGOSACCHARIDE FRUCTANOTRANSFERASE-RELATED"/>
    <property type="match status" value="1"/>
</dbReference>
<dbReference type="InterPro" id="IPR011444">
    <property type="entry name" value="DUF1549"/>
</dbReference>
<comment type="caution">
    <text evidence="4">The sequence shown here is derived from an EMBL/GenBank/DDBJ whole genome shotgun (WGS) entry which is preliminary data.</text>
</comment>
<gene>
    <name evidence="4" type="ORF">Pla52o_21050</name>
</gene>
<dbReference type="AlphaFoldDB" id="A0A5C6CLI8"/>
<protein>
    <submittedName>
        <fullName evidence="4">F5/8 type C domain protein</fullName>
    </submittedName>
</protein>
<dbReference type="Pfam" id="PF07583">
    <property type="entry name" value="PSCyt2"/>
    <property type="match status" value="1"/>
</dbReference>
<dbReference type="SUPFAM" id="SSF49785">
    <property type="entry name" value="Galactose-binding domain-like"/>
    <property type="match status" value="1"/>
</dbReference>
<feature type="domain" description="Cytochrome C Planctomycete-type" evidence="3">
    <location>
        <begin position="115"/>
        <end position="166"/>
    </location>
</feature>
<name>A0A5C6CLI8_9BACT</name>
<evidence type="ECO:0000259" key="2">
    <source>
        <dbReference type="Pfam" id="PF07587"/>
    </source>
</evidence>
<dbReference type="EMBL" id="SJPT01000003">
    <property type="protein sequence ID" value="TWU24181.1"/>
    <property type="molecule type" value="Genomic_DNA"/>
</dbReference>
<dbReference type="PANTHER" id="PTHR35889:SF3">
    <property type="entry name" value="F-BOX DOMAIN-CONTAINING PROTEIN"/>
    <property type="match status" value="1"/>
</dbReference>
<dbReference type="Pfam" id="PF07635">
    <property type="entry name" value="PSCyt1"/>
    <property type="match status" value="1"/>
</dbReference>
<reference evidence="4 5" key="1">
    <citation type="submission" date="2019-02" db="EMBL/GenBank/DDBJ databases">
        <title>Deep-cultivation of Planctomycetes and their phenomic and genomic characterization uncovers novel biology.</title>
        <authorList>
            <person name="Wiegand S."/>
            <person name="Jogler M."/>
            <person name="Boedeker C."/>
            <person name="Pinto D."/>
            <person name="Vollmers J."/>
            <person name="Rivas-Marin E."/>
            <person name="Kohn T."/>
            <person name="Peeters S.H."/>
            <person name="Heuer A."/>
            <person name="Rast P."/>
            <person name="Oberbeckmann S."/>
            <person name="Bunk B."/>
            <person name="Jeske O."/>
            <person name="Meyerdierks A."/>
            <person name="Storesund J.E."/>
            <person name="Kallscheuer N."/>
            <person name="Luecker S."/>
            <person name="Lage O.M."/>
            <person name="Pohl T."/>
            <person name="Merkel B.J."/>
            <person name="Hornburger P."/>
            <person name="Mueller R.-W."/>
            <person name="Bruemmer F."/>
            <person name="Labrenz M."/>
            <person name="Spormann A.M."/>
            <person name="Op Den Camp H."/>
            <person name="Overmann J."/>
            <person name="Amann R."/>
            <person name="Jetten M.S.M."/>
            <person name="Mascher T."/>
            <person name="Medema M.H."/>
            <person name="Devos D.P."/>
            <person name="Kaster A.-K."/>
            <person name="Ovreas L."/>
            <person name="Rohde M."/>
            <person name="Galperin M.Y."/>
            <person name="Jogler C."/>
        </authorList>
    </citation>
    <scope>NUCLEOTIDE SEQUENCE [LARGE SCALE GENOMIC DNA]</scope>
    <source>
        <strain evidence="4 5">Pla52o</strain>
    </source>
</reference>
<dbReference type="Gene3D" id="2.60.120.260">
    <property type="entry name" value="Galactose-binding domain-like"/>
    <property type="match status" value="1"/>
</dbReference>
<dbReference type="InterPro" id="IPR008979">
    <property type="entry name" value="Galactose-bd-like_sf"/>
</dbReference>
<sequence>MHGQRRAWCVEPGVSSLVCRAWCVEPGVSSLVSWYNAEPPRRACFSAGPLAPVASIPRKANRVFSSAFLSARSLIHRGMQTGVWMCLTLWLSSWAFGEAPIQFVADVAPLLQQHCLRCHNDVDRSGELSFTTADDLFTSESINRLDPEASPLLERVTPLDGQASMPQDAPPLSASEIAILRDWIAAGAPWPADVTLVEPSVSDLDWWSLQTLTLPKLAMAPSTHPIDTFIDAKLDSQGLKPVGMADARTLIRRLHYDLTGLPPSPREVDAFVAESQTHPEAAYVALLDRLLDSPHFGEKWGQHWLDIARYAETHGYDKDKPRSNAWPYRDYVIRSFNDDKPYARFVQEQVAGDALFPHSADGIIGLGFLAAGPWDLIGHVEVGEGKLDGRIAKHLDRDEMATAVFNVFMSTTIQCAQCHHHKFDPIRAEEYYRLHAVFAAVDRADRVYNGLPPEQKEQQQSLATQVHSLQQEQQAIESELEHAISQRTKELDRRIEELVAMHGITQRAEFGYHSQITKVQETTKWVQLDLGERRSIAHVRVTAAYDDYNHIGAGFGFPVRYHIDVSNDERFEDESVRRILDASEQDQANPKLQMILAAVGGEPIRYVRFTATKLAPRHNDCMLALGELEALDSASGINHALQATGKALDSIEAAPRWGIDNLMDDVSYRKFDDEQAITEWMQLDAQRSEITQTLRTAEHESRLRAITQSIASLEAQLSQFPPGQLVYAATTQFARQGQFVPTGGKPRPIPFLHRGDVSSGGEPVVPALPQLWRSKASSGSIKPDASEAEMRASLARYLTDHDNPLLWRSIANRVWQWVFGQPLVSTPNDFGRMGALPTHSELLDYLAVQLRDDPKQSIKSLVRMLVTSQAYRRSSAYDEANATVDSDNALLWRFNRRRLTAEEFRDSLLSLAGVLRLDARGGPSFQDFVIEKPEHSPHYEYHLHDPQDPTSHRRSIYRFVVRSQPQPMMTALDCADPSISVPQRDESTTAIQALTQWNHRLTEAMSVHFAKRLRTESPHTLDRRIDQACRLAWGRNPSEAERAVLENLIRAEGEETFARVLLNTSQFIYVE</sequence>
<dbReference type="Proteomes" id="UP000316304">
    <property type="component" value="Unassembled WGS sequence"/>
</dbReference>
<evidence type="ECO:0000313" key="5">
    <source>
        <dbReference type="Proteomes" id="UP000316304"/>
    </source>
</evidence>
<dbReference type="InterPro" id="IPR022655">
    <property type="entry name" value="DUF1553"/>
</dbReference>
<proteinExistence type="predicted"/>
<dbReference type="Pfam" id="PF07587">
    <property type="entry name" value="PSD1"/>
    <property type="match status" value="1"/>
</dbReference>
<organism evidence="4 5">
    <name type="scientific">Novipirellula galeiformis</name>
    <dbReference type="NCBI Taxonomy" id="2528004"/>
    <lineage>
        <taxon>Bacteria</taxon>
        <taxon>Pseudomonadati</taxon>
        <taxon>Planctomycetota</taxon>
        <taxon>Planctomycetia</taxon>
        <taxon>Pirellulales</taxon>
        <taxon>Pirellulaceae</taxon>
        <taxon>Novipirellula</taxon>
    </lineage>
</organism>
<feature type="domain" description="DUF1553" evidence="2">
    <location>
        <begin position="791"/>
        <end position="1048"/>
    </location>
</feature>
<evidence type="ECO:0000313" key="4">
    <source>
        <dbReference type="EMBL" id="TWU24181.1"/>
    </source>
</evidence>
<evidence type="ECO:0000259" key="1">
    <source>
        <dbReference type="Pfam" id="PF07583"/>
    </source>
</evidence>
<feature type="domain" description="DUF1549" evidence="1">
    <location>
        <begin position="225"/>
        <end position="442"/>
    </location>
</feature>
<evidence type="ECO:0000259" key="3">
    <source>
        <dbReference type="Pfam" id="PF07635"/>
    </source>
</evidence>
<keyword evidence="5" id="KW-1185">Reference proteome</keyword>